<dbReference type="InterPro" id="IPR024654">
    <property type="entry name" value="Calcineurin-like_PHP_lpxH"/>
</dbReference>
<dbReference type="SUPFAM" id="SSF56300">
    <property type="entry name" value="Metallo-dependent phosphatases"/>
    <property type="match status" value="1"/>
</dbReference>
<dbReference type="InterPro" id="IPR011152">
    <property type="entry name" value="Pesterase_MJ0912"/>
</dbReference>
<dbReference type="PANTHER" id="PTHR42850:SF2">
    <property type="entry name" value="BLL5683 PROTEIN"/>
    <property type="match status" value="1"/>
</dbReference>
<comment type="similarity">
    <text evidence="1">Belongs to the metallophosphoesterase superfamily. YfcE family.</text>
</comment>
<dbReference type="InterPro" id="IPR029052">
    <property type="entry name" value="Metallo-depent_PP-like"/>
</dbReference>
<proteinExistence type="inferred from homology"/>
<dbReference type="PIRSF" id="PIRSF000883">
    <property type="entry name" value="Pesterase_MJ0912"/>
    <property type="match status" value="1"/>
</dbReference>
<dbReference type="Gene3D" id="3.60.21.10">
    <property type="match status" value="1"/>
</dbReference>
<dbReference type="GO" id="GO:0016791">
    <property type="term" value="F:phosphatase activity"/>
    <property type="evidence" value="ECO:0007669"/>
    <property type="project" value="TreeGrafter"/>
</dbReference>
<evidence type="ECO:0000259" key="2">
    <source>
        <dbReference type="Pfam" id="PF12850"/>
    </source>
</evidence>
<dbReference type="Pfam" id="PF12850">
    <property type="entry name" value="Metallophos_2"/>
    <property type="match status" value="1"/>
</dbReference>
<dbReference type="RefSeq" id="WP_129929322.1">
    <property type="nucleotide sequence ID" value="NZ_CP159510.1"/>
</dbReference>
<protein>
    <submittedName>
        <fullName evidence="3">Metallophosphoesterase family protein</fullName>
    </submittedName>
</protein>
<feature type="domain" description="Calcineurin-like phosphoesterase" evidence="2">
    <location>
        <begin position="4"/>
        <end position="209"/>
    </location>
</feature>
<dbReference type="PANTHER" id="PTHR42850">
    <property type="entry name" value="METALLOPHOSPHOESTERASE"/>
    <property type="match status" value="1"/>
</dbReference>
<accession>A0AAU8IFR4</accession>
<evidence type="ECO:0000256" key="1">
    <source>
        <dbReference type="ARBA" id="ARBA00008950"/>
    </source>
</evidence>
<dbReference type="GO" id="GO:0005737">
    <property type="term" value="C:cytoplasm"/>
    <property type="evidence" value="ECO:0007669"/>
    <property type="project" value="TreeGrafter"/>
</dbReference>
<evidence type="ECO:0000313" key="3">
    <source>
        <dbReference type="EMBL" id="XCJ17365.1"/>
    </source>
</evidence>
<dbReference type="AlphaFoldDB" id="A0AAU8IFR4"/>
<reference evidence="3" key="1">
    <citation type="submission" date="2024-06" db="EMBL/GenBank/DDBJ databases">
        <authorList>
            <person name="Fan A."/>
            <person name="Zhang F.Y."/>
            <person name="Zhang L."/>
        </authorList>
    </citation>
    <scope>NUCLEOTIDE SEQUENCE</scope>
    <source>
        <strain evidence="3">Y61</strain>
    </source>
</reference>
<name>A0AAU8IFR4_9BACL</name>
<sequence>MNHKIALLSDVHGNTTALEAVIEDSIREKITDYWFLGDLIMPGPGSADLFALLKKINTAVYVKGNWEDCLLEVLEGEVDLNDPSDIYIAKLVQYQCQSLTSAEIELLKQLPIHTTRTINGLNISLTHNLPGKNYGGDLTPDQTQQNFDRLFTSKNSDVAVYGHVHHQMLRYSSEDQLIINPGSVGQPYFKRTKLRADLRAQYAILEIDEKGIPQVSFKKVSYSRDKETDRAKRQGLPYLSLYKEQLETGKTHTHDKAFLKEMNQRKGYEQDVIEFLKKSDEPDGQHR</sequence>
<organism evidence="3">
    <name type="scientific">Sporolactobacillus sp. Y61</name>
    <dbReference type="NCBI Taxonomy" id="3160863"/>
    <lineage>
        <taxon>Bacteria</taxon>
        <taxon>Bacillati</taxon>
        <taxon>Bacillota</taxon>
        <taxon>Bacilli</taxon>
        <taxon>Bacillales</taxon>
        <taxon>Sporolactobacillaceae</taxon>
        <taxon>Sporolactobacillus</taxon>
    </lineage>
</organism>
<dbReference type="InterPro" id="IPR050126">
    <property type="entry name" value="Ap4A_hydrolase"/>
</dbReference>
<gene>
    <name evidence="3" type="ORF">ABNN70_02220</name>
</gene>
<dbReference type="EMBL" id="CP159510">
    <property type="protein sequence ID" value="XCJ17365.1"/>
    <property type="molecule type" value="Genomic_DNA"/>
</dbReference>